<name>A0A9X3WI21_9BACI</name>
<dbReference type="RefSeq" id="WP_259870290.1">
    <property type="nucleotide sequence ID" value="NZ_JAMQJZ010000002.1"/>
</dbReference>
<proteinExistence type="predicted"/>
<dbReference type="Proteomes" id="UP001145072">
    <property type="component" value="Unassembled WGS sequence"/>
</dbReference>
<dbReference type="AlphaFoldDB" id="A0A9X3WI21"/>
<keyword evidence="2" id="KW-1185">Reference proteome</keyword>
<organism evidence="1 2">
    <name type="scientific">Aquibacillus koreensis</name>
    <dbReference type="NCBI Taxonomy" id="279446"/>
    <lineage>
        <taxon>Bacteria</taxon>
        <taxon>Bacillati</taxon>
        <taxon>Bacillota</taxon>
        <taxon>Bacilli</taxon>
        <taxon>Bacillales</taxon>
        <taxon>Bacillaceae</taxon>
        <taxon>Aquibacillus</taxon>
    </lineage>
</organism>
<dbReference type="EMBL" id="JAMQJZ010000002">
    <property type="protein sequence ID" value="MDC3419338.1"/>
    <property type="molecule type" value="Genomic_DNA"/>
</dbReference>
<gene>
    <name evidence="1" type="ORF">NC661_03040</name>
</gene>
<comment type="caution">
    <text evidence="1">The sequence shown here is derived from an EMBL/GenBank/DDBJ whole genome shotgun (WGS) entry which is preliminary data.</text>
</comment>
<accession>A0A9X3WI21</accession>
<sequence length="405" mass="48734">MKNEKRSFKDRYSNDWICTLKQVAELKGVILSKTTEEVRFSRGGTWSIEEENHLGKENEFPKLKLSKEELYCINQSNINELINNICCVIFGLDQSLNDKEVHEFYVRKNTGLLLNLSNSFEFVFNRGNYDFSCKIEWESYNRYLLVILDDETVGFARDIRHLINFLFDLSKQAIDNFYVLSLFWNELKKFEDYYYYLINESIPLTFRPTTEIMIQNKYPWELNGEYRKIKDVIKFYGLDEHVTIPENINQEHYMDEGELLFWHEREYGYFDRDIEELAHLFLCYLELYTLVPFEIRKEKCLYTNNHKILIDKEYIIEWNKSEGCFRIISFNFKCNYFNGPECLIEYLLSLIPNNINKKIKKSYYNKIEKFAYVICKDSSADEYKDLVDLISNYDQRKISSDDIPF</sequence>
<reference evidence="1" key="1">
    <citation type="submission" date="2022-06" db="EMBL/GenBank/DDBJ databases">
        <title>Aquibacillus sp. a new bacterium isolated from soil saline samples.</title>
        <authorList>
            <person name="Galisteo C."/>
            <person name="De La Haba R."/>
            <person name="Sanchez-Porro C."/>
            <person name="Ventosa A."/>
        </authorList>
    </citation>
    <scope>NUCLEOTIDE SEQUENCE</scope>
    <source>
        <strain evidence="1">JCM 12387</strain>
    </source>
</reference>
<evidence type="ECO:0000313" key="1">
    <source>
        <dbReference type="EMBL" id="MDC3419338.1"/>
    </source>
</evidence>
<evidence type="ECO:0000313" key="2">
    <source>
        <dbReference type="Proteomes" id="UP001145072"/>
    </source>
</evidence>
<protein>
    <submittedName>
        <fullName evidence="1">Uncharacterized protein</fullName>
    </submittedName>
</protein>